<evidence type="ECO:0000256" key="4">
    <source>
        <dbReference type="ARBA" id="ARBA00022833"/>
    </source>
</evidence>
<dbReference type="Proteomes" id="UP001165042">
    <property type="component" value="Unassembled WGS sequence"/>
</dbReference>
<gene>
    <name evidence="8" type="ORF">Aglo03_05850</name>
</gene>
<dbReference type="Gene3D" id="3.10.170.10">
    <property type="match status" value="1"/>
</dbReference>
<dbReference type="GO" id="GO:0004222">
    <property type="term" value="F:metalloendopeptidase activity"/>
    <property type="evidence" value="ECO:0007669"/>
    <property type="project" value="InterPro"/>
</dbReference>
<comment type="caution">
    <text evidence="8">The sequence shown here is derived from an EMBL/GenBank/DDBJ whole genome shotgun (WGS) entry which is preliminary data.</text>
</comment>
<evidence type="ECO:0008006" key="10">
    <source>
        <dbReference type="Google" id="ProtNLM"/>
    </source>
</evidence>
<dbReference type="GO" id="GO:0006508">
    <property type="term" value="P:proteolysis"/>
    <property type="evidence" value="ECO:0007669"/>
    <property type="project" value="UniProtKB-KW"/>
</dbReference>
<evidence type="ECO:0000256" key="3">
    <source>
        <dbReference type="ARBA" id="ARBA00022801"/>
    </source>
</evidence>
<dbReference type="InterPro" id="IPR050728">
    <property type="entry name" value="Zinc_Metalloprotease_M4"/>
</dbReference>
<dbReference type="InterPro" id="IPR001570">
    <property type="entry name" value="Peptidase_M4_C_domain"/>
</dbReference>
<dbReference type="AlphaFoldDB" id="A0A9W6QJQ7"/>
<evidence type="ECO:0000256" key="2">
    <source>
        <dbReference type="ARBA" id="ARBA00022723"/>
    </source>
</evidence>
<reference evidence="8" key="1">
    <citation type="submission" date="2023-02" db="EMBL/GenBank/DDBJ databases">
        <title>Actinokineospora globicatena NBRC 15670.</title>
        <authorList>
            <person name="Ichikawa N."/>
            <person name="Sato H."/>
            <person name="Tonouchi N."/>
        </authorList>
    </citation>
    <scope>NUCLEOTIDE SEQUENCE</scope>
    <source>
        <strain evidence="8">NBRC 15670</strain>
    </source>
</reference>
<dbReference type="Pfam" id="PF01447">
    <property type="entry name" value="Peptidase_M4"/>
    <property type="match status" value="1"/>
</dbReference>
<keyword evidence="9" id="KW-1185">Reference proteome</keyword>
<organism evidence="8 9">
    <name type="scientific">Actinokineospora globicatena</name>
    <dbReference type="NCBI Taxonomy" id="103729"/>
    <lineage>
        <taxon>Bacteria</taxon>
        <taxon>Bacillati</taxon>
        <taxon>Actinomycetota</taxon>
        <taxon>Actinomycetes</taxon>
        <taxon>Pseudonocardiales</taxon>
        <taxon>Pseudonocardiaceae</taxon>
        <taxon>Actinokineospora</taxon>
    </lineage>
</organism>
<sequence>MPQAIPVDPGVEAANLGDIVGKRTIRTCGLVIGAVVSLLAATPSAAQPSGTGTGAWNQNPVPVVTTLSGSTYVMRDPRWIGLDCVDAVTGTVFSGPDDVWGNGDPTDRETGCVDAYYAAQNFQRMTVRWLGRNGAEGNGRPGFGLRVGDSRLGLGVVAGRISVGRNPAGQWVGSLDLIGREYGRLIDQTTPGGLSRNGTGEFIADAFGTANEWFAGQTAGDVPDLLVGERPSTPRDMSNPAATGGINCYTSAVPTAEVYSAAGVGNHWFALLAAGSRPTNGLPPSPTCDGTTVTGIGVDRAIRVLYTAMQFKVSGMTYQKYRIATLKAAQLLTPGNCTDYNAVKAAWNAVNVPAQVGEPTVACD</sequence>
<dbReference type="SUPFAM" id="SSF55486">
    <property type="entry name" value="Metalloproteases ('zincins'), catalytic domain"/>
    <property type="match status" value="1"/>
</dbReference>
<accession>A0A9W6QJQ7</accession>
<evidence type="ECO:0000313" key="8">
    <source>
        <dbReference type="EMBL" id="GLW89769.1"/>
    </source>
</evidence>
<dbReference type="PANTHER" id="PTHR33794:SF1">
    <property type="entry name" value="BACILLOLYSIN"/>
    <property type="match status" value="1"/>
</dbReference>
<dbReference type="InterPro" id="IPR027268">
    <property type="entry name" value="Peptidase_M4/M1_CTD_sf"/>
</dbReference>
<dbReference type="Pfam" id="PF02868">
    <property type="entry name" value="Peptidase_M4_C"/>
    <property type="match status" value="1"/>
</dbReference>
<protein>
    <recommendedName>
        <fullName evidence="10">Thermolysin metallopeptidase, alpha-helical domain</fullName>
    </recommendedName>
</protein>
<dbReference type="EMBL" id="BSSD01000001">
    <property type="protein sequence ID" value="GLW89769.1"/>
    <property type="molecule type" value="Genomic_DNA"/>
</dbReference>
<evidence type="ECO:0000313" key="9">
    <source>
        <dbReference type="Proteomes" id="UP001165042"/>
    </source>
</evidence>
<evidence type="ECO:0000259" key="6">
    <source>
        <dbReference type="Pfam" id="PF01447"/>
    </source>
</evidence>
<evidence type="ECO:0000256" key="5">
    <source>
        <dbReference type="ARBA" id="ARBA00023049"/>
    </source>
</evidence>
<keyword evidence="4" id="KW-0862">Zinc</keyword>
<name>A0A9W6QJQ7_9PSEU</name>
<proteinExistence type="predicted"/>
<feature type="domain" description="Peptidase M4 C-terminal" evidence="7">
    <location>
        <begin position="201"/>
        <end position="352"/>
    </location>
</feature>
<evidence type="ECO:0000259" key="7">
    <source>
        <dbReference type="Pfam" id="PF02868"/>
    </source>
</evidence>
<keyword evidence="5" id="KW-0482">Metalloprotease</keyword>
<dbReference type="GO" id="GO:0046872">
    <property type="term" value="F:metal ion binding"/>
    <property type="evidence" value="ECO:0007669"/>
    <property type="project" value="UniProtKB-KW"/>
</dbReference>
<keyword evidence="1" id="KW-0645">Protease</keyword>
<dbReference type="PANTHER" id="PTHR33794">
    <property type="entry name" value="BACILLOLYSIN"/>
    <property type="match status" value="1"/>
</dbReference>
<dbReference type="Gene3D" id="1.10.390.10">
    <property type="entry name" value="Neutral Protease Domain 2"/>
    <property type="match status" value="1"/>
</dbReference>
<evidence type="ECO:0000256" key="1">
    <source>
        <dbReference type="ARBA" id="ARBA00022670"/>
    </source>
</evidence>
<dbReference type="InterPro" id="IPR013856">
    <property type="entry name" value="Peptidase_M4_domain"/>
</dbReference>
<feature type="domain" description="Peptidase M4" evidence="6">
    <location>
        <begin position="50"/>
        <end position="140"/>
    </location>
</feature>
<keyword evidence="2" id="KW-0479">Metal-binding</keyword>
<keyword evidence="3" id="KW-0378">Hydrolase</keyword>